<evidence type="ECO:0000313" key="3">
    <source>
        <dbReference type="Proteomes" id="UP000002213"/>
    </source>
</evidence>
<keyword evidence="1" id="KW-1133">Transmembrane helix</keyword>
<dbReference type="STRING" id="446462.Amir_3169"/>
<dbReference type="HOGENOM" id="CLU_133844_0_0_11"/>
<dbReference type="Proteomes" id="UP000002213">
    <property type="component" value="Chromosome"/>
</dbReference>
<evidence type="ECO:0000256" key="1">
    <source>
        <dbReference type="SAM" id="Phobius"/>
    </source>
</evidence>
<feature type="transmembrane region" description="Helical" evidence="1">
    <location>
        <begin position="31"/>
        <end position="51"/>
    </location>
</feature>
<feature type="transmembrane region" description="Helical" evidence="1">
    <location>
        <begin position="123"/>
        <end position="143"/>
    </location>
</feature>
<keyword evidence="3" id="KW-1185">Reference proteome</keyword>
<organism evidence="2 3">
    <name type="scientific">Actinosynnema mirum (strain ATCC 29888 / DSM 43827 / JCM 3225 / NBRC 14064 / NCIMB 13271 / NRRL B-12336 / IMRU 3971 / 101)</name>
    <dbReference type="NCBI Taxonomy" id="446462"/>
    <lineage>
        <taxon>Bacteria</taxon>
        <taxon>Bacillati</taxon>
        <taxon>Actinomycetota</taxon>
        <taxon>Actinomycetes</taxon>
        <taxon>Pseudonocardiales</taxon>
        <taxon>Pseudonocardiaceae</taxon>
        <taxon>Actinosynnema</taxon>
    </lineage>
</organism>
<proteinExistence type="predicted"/>
<gene>
    <name evidence="2" type="ordered locus">Amir_3169</name>
</gene>
<evidence type="ECO:0000313" key="2">
    <source>
        <dbReference type="EMBL" id="ACU37080.1"/>
    </source>
</evidence>
<keyword evidence="1" id="KW-0812">Transmembrane</keyword>
<accession>C6W859</accession>
<sequence length="158" mass="16552">MDCFRDPRRENRGSVKIVTTNPDRGRNRSQLVGALAVAVLSALSWFAWFGWDTEYDLSPDGLDRTGPYQVWQGVGCAVCLLLVLVGAVVLRGVRPSFAAAGTTVGFTLGFTVSAAIISDDGLFVIGSVLAFLGAAACSALVAFGAQRFAGRGRVAPGP</sequence>
<dbReference type="AlphaFoldDB" id="C6W859"/>
<protein>
    <submittedName>
        <fullName evidence="2">Uncharacterized protein</fullName>
    </submittedName>
</protein>
<reference evidence="2 3" key="1">
    <citation type="journal article" date="2009" name="Stand. Genomic Sci.">
        <title>Complete genome sequence of Actinosynnema mirum type strain (101).</title>
        <authorList>
            <person name="Land M."/>
            <person name="Lapidus A."/>
            <person name="Mayilraj S."/>
            <person name="Chen F."/>
            <person name="Copeland A."/>
            <person name="Del Rio T.G."/>
            <person name="Nolan M."/>
            <person name="Lucas S."/>
            <person name="Tice H."/>
            <person name="Cheng J.F."/>
            <person name="Chertkov O."/>
            <person name="Bruce D."/>
            <person name="Goodwin L."/>
            <person name="Pitluck S."/>
            <person name="Rohde M."/>
            <person name="Goker M."/>
            <person name="Pati A."/>
            <person name="Ivanova N."/>
            <person name="Mavromatis K."/>
            <person name="Chen A."/>
            <person name="Palaniappan K."/>
            <person name="Hauser L."/>
            <person name="Chang Y.J."/>
            <person name="Jeffries C.C."/>
            <person name="Brettin T."/>
            <person name="Detter J.C."/>
            <person name="Han C."/>
            <person name="Chain P."/>
            <person name="Tindall B.J."/>
            <person name="Bristow J."/>
            <person name="Eisen J.A."/>
            <person name="Markowitz V."/>
            <person name="Hugenholtz P."/>
            <person name="Kyrpides N.C."/>
            <person name="Klenk H.P."/>
        </authorList>
    </citation>
    <scope>NUCLEOTIDE SEQUENCE [LARGE SCALE GENOMIC DNA]</scope>
    <source>
        <strain evidence="3">ATCC 29888 / DSM 43827 / JCM 3225 / NBRC 14064 / NCIMB 13271 / NRRL B-12336 / IMRU 3971 / 101</strain>
    </source>
</reference>
<dbReference type="EMBL" id="CP001630">
    <property type="protein sequence ID" value="ACU37080.1"/>
    <property type="molecule type" value="Genomic_DNA"/>
</dbReference>
<dbReference type="KEGG" id="ami:Amir_3169"/>
<feature type="transmembrane region" description="Helical" evidence="1">
    <location>
        <begin position="97"/>
        <end position="117"/>
    </location>
</feature>
<name>C6W859_ACTMD</name>
<feature type="transmembrane region" description="Helical" evidence="1">
    <location>
        <begin position="71"/>
        <end position="90"/>
    </location>
</feature>
<keyword evidence="1" id="KW-0472">Membrane</keyword>